<dbReference type="Pfam" id="PF00884">
    <property type="entry name" value="Sulfatase"/>
    <property type="match status" value="1"/>
</dbReference>
<feature type="domain" description="Sulfatase N-terminal" evidence="7">
    <location>
        <begin position="266"/>
        <end position="466"/>
    </location>
</feature>
<keyword evidence="4 6" id="KW-1133">Transmembrane helix</keyword>
<evidence type="ECO:0000256" key="3">
    <source>
        <dbReference type="ARBA" id="ARBA00022692"/>
    </source>
</evidence>
<evidence type="ECO:0000256" key="6">
    <source>
        <dbReference type="SAM" id="Phobius"/>
    </source>
</evidence>
<evidence type="ECO:0000256" key="4">
    <source>
        <dbReference type="ARBA" id="ARBA00022989"/>
    </source>
</evidence>
<keyword evidence="2" id="KW-1003">Cell membrane</keyword>
<reference evidence="8 9" key="1">
    <citation type="submission" date="2019-04" db="EMBL/GenBank/DDBJ databases">
        <title>Genome sequence of strain 7209-2.</title>
        <authorList>
            <person name="Gao J."/>
            <person name="Sun J."/>
        </authorList>
    </citation>
    <scope>NUCLEOTIDE SEQUENCE [LARGE SCALE GENOMIC DNA]</scope>
    <source>
        <strain evidence="8 9">7209-2</strain>
    </source>
</reference>
<dbReference type="Gene3D" id="3.40.720.10">
    <property type="entry name" value="Alkaline Phosphatase, subunit A"/>
    <property type="match status" value="1"/>
</dbReference>
<feature type="transmembrane region" description="Helical" evidence="6">
    <location>
        <begin position="31"/>
        <end position="50"/>
    </location>
</feature>
<proteinExistence type="predicted"/>
<dbReference type="Proteomes" id="UP000309667">
    <property type="component" value="Unassembled WGS sequence"/>
</dbReference>
<protein>
    <recommendedName>
        <fullName evidence="7">Sulfatase N-terminal domain-containing protein</fullName>
    </recommendedName>
</protein>
<evidence type="ECO:0000313" key="8">
    <source>
        <dbReference type="EMBL" id="THV15784.1"/>
    </source>
</evidence>
<comment type="caution">
    <text evidence="8">The sequence shown here is derived from an EMBL/GenBank/DDBJ whole genome shotgun (WGS) entry which is preliminary data.</text>
</comment>
<sequence length="550" mass="61338">MYKFFNRCSVVVAISAVCVVLLFFLERDNRSVPFAIAVVLTLTVLIFNFTQRVRASLLLAWCIVFIVAAISLTKQRLMGFNVHVFDLLSFATDSDSLHFVLINYWKTLIPLPVALLLAAWFVRGLFRADRPLHIAPLWRLAGIFSVAVFLTISYPRSPGDHGYYMGGHFATSLFVSLTDTSFLFEEIELTREVAAREVAAPFDRGQICGDMSSAPDLYIIHMESMFSPSLYPDWKFGGPDSYLARETADWRPLRVETFAGASWTTTFSLMTGLPAIDFGWMRPYLPIFMAGKVKNALPQLLAACGYRTLAVMPTRYEMVNEGPFLKSIGFEEVYDRDDVGAGASHARDRLFYEFTMALVSDHKNSTDRRPLFVFVQTMTTHGPYDDVSQPEDAVGGMPFGNRPDIDEFLRRMTLARQDFAPFLAFVDQNKAKGGAVVVEYGDHQPSVSQDSADAAVRGQAAADWNSPLYQTYFDVHAYGRDVKSLPPMTMDVGFLGVTIADAVGLPNNAAQRALLMLRDQCAGSYHSCADKALVWDHLGKLTVSDLLELP</sequence>
<dbReference type="PANTHER" id="PTHR47371:SF3">
    <property type="entry name" value="PHOSPHOGLYCEROL TRANSFERASE I"/>
    <property type="match status" value="1"/>
</dbReference>
<dbReference type="EMBL" id="STGT01000002">
    <property type="protein sequence ID" value="THV15784.1"/>
    <property type="molecule type" value="Genomic_DNA"/>
</dbReference>
<evidence type="ECO:0000256" key="2">
    <source>
        <dbReference type="ARBA" id="ARBA00022475"/>
    </source>
</evidence>
<name>A0ABY2QXG8_9HYPH</name>
<dbReference type="RefSeq" id="WP_136558051.1">
    <property type="nucleotide sequence ID" value="NZ_STGT01000002.1"/>
</dbReference>
<dbReference type="InterPro" id="IPR050448">
    <property type="entry name" value="OpgB/LTA_synthase_biosynth"/>
</dbReference>
<keyword evidence="9" id="KW-1185">Reference proteome</keyword>
<comment type="subcellular location">
    <subcellularLocation>
        <location evidence="1">Cell membrane</location>
        <topology evidence="1">Multi-pass membrane protein</topology>
    </subcellularLocation>
</comment>
<dbReference type="InterPro" id="IPR000917">
    <property type="entry name" value="Sulfatase_N"/>
</dbReference>
<keyword evidence="5 6" id="KW-0472">Membrane</keyword>
<gene>
    <name evidence="8" type="ORF">E9677_10635</name>
</gene>
<feature type="transmembrane region" description="Helical" evidence="6">
    <location>
        <begin position="134"/>
        <end position="154"/>
    </location>
</feature>
<accession>A0ABY2QXG8</accession>
<dbReference type="SUPFAM" id="SSF53649">
    <property type="entry name" value="Alkaline phosphatase-like"/>
    <property type="match status" value="1"/>
</dbReference>
<feature type="transmembrane region" description="Helical" evidence="6">
    <location>
        <begin position="97"/>
        <end position="122"/>
    </location>
</feature>
<evidence type="ECO:0000259" key="7">
    <source>
        <dbReference type="Pfam" id="PF00884"/>
    </source>
</evidence>
<dbReference type="PANTHER" id="PTHR47371">
    <property type="entry name" value="LIPOTEICHOIC ACID SYNTHASE"/>
    <property type="match status" value="1"/>
</dbReference>
<organism evidence="8 9">
    <name type="scientific">Rhizobium rhizophilum</name>
    <dbReference type="NCBI Taxonomy" id="1850373"/>
    <lineage>
        <taxon>Bacteria</taxon>
        <taxon>Pseudomonadati</taxon>
        <taxon>Pseudomonadota</taxon>
        <taxon>Alphaproteobacteria</taxon>
        <taxon>Hyphomicrobiales</taxon>
        <taxon>Rhizobiaceae</taxon>
        <taxon>Rhizobium/Agrobacterium group</taxon>
        <taxon>Rhizobium</taxon>
    </lineage>
</organism>
<dbReference type="InterPro" id="IPR017850">
    <property type="entry name" value="Alkaline_phosphatase_core_sf"/>
</dbReference>
<evidence type="ECO:0000256" key="5">
    <source>
        <dbReference type="ARBA" id="ARBA00023136"/>
    </source>
</evidence>
<evidence type="ECO:0000256" key="1">
    <source>
        <dbReference type="ARBA" id="ARBA00004651"/>
    </source>
</evidence>
<evidence type="ECO:0000313" key="9">
    <source>
        <dbReference type="Proteomes" id="UP000309667"/>
    </source>
</evidence>
<keyword evidence="3 6" id="KW-0812">Transmembrane</keyword>
<feature type="transmembrane region" description="Helical" evidence="6">
    <location>
        <begin position="7"/>
        <end position="25"/>
    </location>
</feature>
<feature type="transmembrane region" description="Helical" evidence="6">
    <location>
        <begin position="57"/>
        <end position="77"/>
    </location>
</feature>